<keyword evidence="8" id="KW-1185">Reference proteome</keyword>
<organism evidence="7 8">
    <name type="scientific">Pseudoalteromonas amylolytica</name>
    <dbReference type="NCBI Taxonomy" id="1859457"/>
    <lineage>
        <taxon>Bacteria</taxon>
        <taxon>Pseudomonadati</taxon>
        <taxon>Pseudomonadota</taxon>
        <taxon>Gammaproteobacteria</taxon>
        <taxon>Alteromonadales</taxon>
        <taxon>Pseudoalteromonadaceae</taxon>
        <taxon>Pseudoalteromonas</taxon>
    </lineage>
</organism>
<reference evidence="7 8" key="1">
    <citation type="submission" date="2016-09" db="EMBL/GenBank/DDBJ databases">
        <title>Pseudoalteromonas amylolytica sp. nov., isolated from the surface seawater.</title>
        <authorList>
            <person name="Wu Y.-H."/>
            <person name="Cheng H."/>
            <person name="Jin X.-B."/>
            <person name="Wang C.-S."/>
            <person name="Xu X.-W."/>
        </authorList>
    </citation>
    <scope>NUCLEOTIDE SEQUENCE [LARGE SCALE GENOMIC DNA]</scope>
    <source>
        <strain evidence="7 8">JW1</strain>
    </source>
</reference>
<protein>
    <recommendedName>
        <fullName evidence="3 6">DNA repair protein RecO</fullName>
    </recommendedName>
    <alternativeName>
        <fullName evidence="5 6">Recombination protein O</fullName>
    </alternativeName>
</protein>
<comment type="caution">
    <text evidence="7">The sequence shown here is derived from an EMBL/GenBank/DDBJ whole genome shotgun (WGS) entry which is preliminary data.</text>
</comment>
<dbReference type="NCBIfam" id="TIGR00613">
    <property type="entry name" value="reco"/>
    <property type="match status" value="1"/>
</dbReference>
<evidence type="ECO:0000256" key="3">
    <source>
        <dbReference type="ARBA" id="ARBA00021310"/>
    </source>
</evidence>
<dbReference type="HAMAP" id="MF_00201">
    <property type="entry name" value="RecO"/>
    <property type="match status" value="1"/>
</dbReference>
<dbReference type="Pfam" id="PF02565">
    <property type="entry name" value="RecO_C"/>
    <property type="match status" value="1"/>
</dbReference>
<dbReference type="InterPro" id="IPR037278">
    <property type="entry name" value="ARFGAP/RecO"/>
</dbReference>
<dbReference type="InterPro" id="IPR003717">
    <property type="entry name" value="RecO"/>
</dbReference>
<dbReference type="PANTHER" id="PTHR33991">
    <property type="entry name" value="DNA REPAIR PROTEIN RECO"/>
    <property type="match status" value="1"/>
</dbReference>
<dbReference type="AlphaFoldDB" id="A0A1S1MQ69"/>
<evidence type="ECO:0000256" key="1">
    <source>
        <dbReference type="ARBA" id="ARBA00003065"/>
    </source>
</evidence>
<dbReference type="EMBL" id="MKJU01000030">
    <property type="protein sequence ID" value="OHU88864.1"/>
    <property type="molecule type" value="Genomic_DNA"/>
</dbReference>
<dbReference type="InterPro" id="IPR012340">
    <property type="entry name" value="NA-bd_OB-fold"/>
</dbReference>
<dbReference type="GO" id="GO:0006302">
    <property type="term" value="P:double-strand break repair"/>
    <property type="evidence" value="ECO:0007669"/>
    <property type="project" value="TreeGrafter"/>
</dbReference>
<evidence type="ECO:0000256" key="6">
    <source>
        <dbReference type="HAMAP-Rule" id="MF_00201"/>
    </source>
</evidence>
<evidence type="ECO:0000256" key="4">
    <source>
        <dbReference type="ARBA" id="ARBA00023172"/>
    </source>
</evidence>
<sequence length="229" mass="26211">MQNDFRQVYLLHRRAHSDSQLMLNTLVEGVGHLSMIARVKGRQALKHNAHLRPFTPILAQYGGRHDLKYLNSFELAQNPLSLHGKQLYCGFYLNELTYRIVPRNEPQEQVFTLYQQHLMTLAKQVDVEPVLRSYEFQLLGLLGFGVEFDIDAYGEPVSANLSYQYLPEQGFVPTNMPHYGFAGAALLAMAEHDFAKPPVRRAAKHLSRHLLKPLLGNKALKSRELFISR</sequence>
<evidence type="ECO:0000256" key="5">
    <source>
        <dbReference type="ARBA" id="ARBA00033409"/>
    </source>
</evidence>
<dbReference type="GO" id="GO:0006310">
    <property type="term" value="P:DNA recombination"/>
    <property type="evidence" value="ECO:0007669"/>
    <property type="project" value="UniProtKB-UniRule"/>
</dbReference>
<dbReference type="Gene3D" id="2.40.50.140">
    <property type="entry name" value="Nucleic acid-binding proteins"/>
    <property type="match status" value="1"/>
</dbReference>
<name>A0A1S1MQ69_9GAMM</name>
<dbReference type="STRING" id="1859457.BET10_18785"/>
<comment type="similarity">
    <text evidence="2 6">Belongs to the RecO family.</text>
</comment>
<dbReference type="Gene3D" id="1.20.1440.120">
    <property type="entry name" value="Recombination protein O, C-terminal domain"/>
    <property type="match status" value="1"/>
</dbReference>
<accession>A0A1S1MQ69</accession>
<keyword evidence="6" id="KW-0227">DNA damage</keyword>
<dbReference type="OrthoDB" id="9804792at2"/>
<proteinExistence type="inferred from homology"/>
<dbReference type="RefSeq" id="WP_070986777.1">
    <property type="nucleotide sequence ID" value="NZ_MKJU01000030.1"/>
</dbReference>
<keyword evidence="4 6" id="KW-0233">DNA recombination</keyword>
<keyword evidence="6" id="KW-0234">DNA repair</keyword>
<dbReference type="InterPro" id="IPR042242">
    <property type="entry name" value="RecO_C"/>
</dbReference>
<dbReference type="GO" id="GO:0043590">
    <property type="term" value="C:bacterial nucleoid"/>
    <property type="evidence" value="ECO:0007669"/>
    <property type="project" value="TreeGrafter"/>
</dbReference>
<gene>
    <name evidence="6" type="primary">recO</name>
    <name evidence="7" type="ORF">BET10_18785</name>
</gene>
<evidence type="ECO:0000313" key="8">
    <source>
        <dbReference type="Proteomes" id="UP000179786"/>
    </source>
</evidence>
<comment type="function">
    <text evidence="1 6">Involved in DNA repair and RecF pathway recombination.</text>
</comment>
<evidence type="ECO:0000313" key="7">
    <source>
        <dbReference type="EMBL" id="OHU88864.1"/>
    </source>
</evidence>
<dbReference type="SUPFAM" id="SSF57863">
    <property type="entry name" value="ArfGap/RecO-like zinc finger"/>
    <property type="match status" value="1"/>
</dbReference>
<dbReference type="Proteomes" id="UP000179786">
    <property type="component" value="Unassembled WGS sequence"/>
</dbReference>
<dbReference type="PANTHER" id="PTHR33991:SF1">
    <property type="entry name" value="DNA REPAIR PROTEIN RECO"/>
    <property type="match status" value="1"/>
</dbReference>
<evidence type="ECO:0000256" key="2">
    <source>
        <dbReference type="ARBA" id="ARBA00007452"/>
    </source>
</evidence>